<feature type="region of interest" description="Disordered" evidence="1">
    <location>
        <begin position="435"/>
        <end position="527"/>
    </location>
</feature>
<organism evidence="3 4">
    <name type="scientific">Nonomuraea muscovyensis</name>
    <dbReference type="NCBI Taxonomy" id="1124761"/>
    <lineage>
        <taxon>Bacteria</taxon>
        <taxon>Bacillati</taxon>
        <taxon>Actinomycetota</taxon>
        <taxon>Actinomycetes</taxon>
        <taxon>Streptosporangiales</taxon>
        <taxon>Streptosporangiaceae</taxon>
        <taxon>Nonomuraea</taxon>
    </lineage>
</organism>
<dbReference type="InterPro" id="IPR057746">
    <property type="entry name" value="CpnT-like_N"/>
</dbReference>
<comment type="caution">
    <text evidence="3">The sequence shown here is derived from an EMBL/GenBank/DDBJ whole genome shotgun (WGS) entry which is preliminary data.</text>
</comment>
<feature type="compositionally biased region" description="Low complexity" evidence="1">
    <location>
        <begin position="478"/>
        <end position="501"/>
    </location>
</feature>
<dbReference type="Pfam" id="PF25547">
    <property type="entry name" value="WXG100_2"/>
    <property type="match status" value="1"/>
</dbReference>
<gene>
    <name evidence="3" type="ORF">FHU36_004858</name>
</gene>
<feature type="compositionally biased region" description="Basic and acidic residues" evidence="1">
    <location>
        <begin position="1016"/>
        <end position="1055"/>
    </location>
</feature>
<evidence type="ECO:0000259" key="2">
    <source>
        <dbReference type="Pfam" id="PF25547"/>
    </source>
</evidence>
<dbReference type="RefSeq" id="WP_185086099.1">
    <property type="nucleotide sequence ID" value="NZ_JACHJB010000002.1"/>
</dbReference>
<reference evidence="3 4" key="1">
    <citation type="submission" date="2020-08" db="EMBL/GenBank/DDBJ databases">
        <title>Sequencing the genomes of 1000 actinobacteria strains.</title>
        <authorList>
            <person name="Klenk H.-P."/>
        </authorList>
    </citation>
    <scope>NUCLEOTIDE SEQUENCE [LARGE SCALE GENOMIC DNA]</scope>
    <source>
        <strain evidence="3 4">DSM 45913</strain>
    </source>
</reference>
<name>A0A7X0C4E3_9ACTN</name>
<feature type="compositionally biased region" description="Basic and acidic residues" evidence="1">
    <location>
        <begin position="805"/>
        <end position="822"/>
    </location>
</feature>
<feature type="compositionally biased region" description="Pro residues" evidence="1">
    <location>
        <begin position="693"/>
        <end position="705"/>
    </location>
</feature>
<evidence type="ECO:0000313" key="3">
    <source>
        <dbReference type="EMBL" id="MBB6348313.1"/>
    </source>
</evidence>
<proteinExistence type="predicted"/>
<keyword evidence="4" id="KW-1185">Reference proteome</keyword>
<feature type="domain" description="Outer membrane channel protein CpnT-like N-terminal" evidence="2">
    <location>
        <begin position="152"/>
        <end position="276"/>
    </location>
</feature>
<feature type="compositionally biased region" description="Low complexity" evidence="1">
    <location>
        <begin position="104"/>
        <end position="127"/>
    </location>
</feature>
<dbReference type="Proteomes" id="UP000583800">
    <property type="component" value="Unassembled WGS sequence"/>
</dbReference>
<feature type="compositionally biased region" description="Low complexity" evidence="1">
    <location>
        <begin position="706"/>
        <end position="735"/>
    </location>
</feature>
<feature type="compositionally biased region" description="Polar residues" evidence="1">
    <location>
        <begin position="1182"/>
        <end position="1192"/>
    </location>
</feature>
<evidence type="ECO:0000256" key="1">
    <source>
        <dbReference type="SAM" id="MobiDB-lite"/>
    </source>
</evidence>
<sequence length="1405" mass="145881">MGTERRLEVRPALMAAAAQGIDEAGLALHRQVVAFTGALAALGRPWGDDELGRAFFEGEDGAPGFRTARDASLESLAGRVLALRGHAAGVTRMAELYETAEAAGAGRAVPPAGRGARPPGGAASPAPLDVVGPAGGALAHDGPPPPWGAWLLRLLEELVVGCSWPAGDARRLEQLAIAFEDMAEAADQVGDAAADHAREIFKNNAGAGIEGFARSFFGMARERDPADLCRAVAAHCRAMATGIEAVKTQFRRSLLFLAVLWATARAFALLPAGATAHLLAMSRTAVVGLALRRLILDVRVRAALAGAVYDGGLGYIAQDAQRDHGLRQDIDWTSVALSAAFSSAAGATMGAAYLRLGRAAAGGNDVAGYLTGHLSGRLAVNTALGFAFNAGGEALMNGGDVDWGRALLMAGGAAVNGEVLNAFGVNGPALDPLAVEGGAHPAGPATGPGPSPRSATLTSVADGADVGGGGGGDLYAHPGQGARQGADAAPAAPGAAGVPGRDPAHPAYAAQPGTRQAQAFQGQASEERAFQDRAFQDRAFQDRVLQGQAFQDRAFQDRAFPDRALQDQGRSAGGAGSREPAAQATHPPLASRAPAEHAHERGGGGAHERGGGSAHEQAAGGAGERAARGADDRAAGGAHERGAGGGAAARGDVGAAQGSAPGRAGASSPGVSHDGARAEAPSPADSRDRAGAPPRPAADPGPATHPGPDAARGPAAGAPSPAAVHTVTAAAHTAASHTAASHTAASAADATPVAAGARADGGTIAAGGTAAADGTPASDRAGLPGGGHDPYPRYGRDGSGGAEGPGHDGGDGEVRPDPDGPRIDLSLLHPVAALEFSAAVRQVAAEYPALHRDLRHLRADDFSADPRLAGLRLDAYAVTTGEGRGLYFDANVLNGRPASEAASWEEAGGWTVPGGGSIAGVVRHEFGHYAAERIMRDPAVRAEVGDVVSRELGFPYDLTRPHDPVTRTAVESRLSTLGMDNPHDMIAEAFAEDAPGARPRPLARAIGEVIRRHYGGERDLSPVGDRPADPVDVSRSDRSLGAREEVHARTSRPEHPAAAGARRLMEQSRFAGRVDDWDGVRATRREGRDLIHAHRLHQGVEWRRFRDGADPETVGWVAGILMGAPFNIPSERLFAAREPDPGPVADRPGGGEPAPRTGRPKLVYVKETTDDPSGGGEDRPDTPQNNPGMLQDTQGRTVERQVAKIWQDIKGPLQQAADDAWAKGKERLRKENPELHAADPHLVGDAATLVGTYAHTHLNQWIIDNGDKLVDPEKGYRLRGEVSYDRKGREVHDTRDGQGAMLFGRRRDTIRPDIVLERTVTVEDNKGRVVAHNWDVVLVIDLKTGKAPIAAEWEGKVYERLNPVFASKELRPAERTIEAIAKATAEARREREIEQARRRREARGH</sequence>
<feature type="region of interest" description="Disordered" evidence="1">
    <location>
        <begin position="767"/>
        <end position="824"/>
    </location>
</feature>
<feature type="compositionally biased region" description="Low complexity" evidence="1">
    <location>
        <begin position="649"/>
        <end position="658"/>
    </location>
</feature>
<feature type="region of interest" description="Disordered" evidence="1">
    <location>
        <begin position="1136"/>
        <end position="1192"/>
    </location>
</feature>
<protein>
    <recommendedName>
        <fullName evidence="2">Outer membrane channel protein CpnT-like N-terminal domain-containing protein</fullName>
    </recommendedName>
</protein>
<feature type="compositionally biased region" description="Basic and acidic residues" evidence="1">
    <location>
        <begin position="594"/>
        <end position="610"/>
    </location>
</feature>
<accession>A0A7X0C4E3</accession>
<feature type="compositionally biased region" description="Basic and acidic residues" evidence="1">
    <location>
        <begin position="625"/>
        <end position="642"/>
    </location>
</feature>
<dbReference type="EMBL" id="JACHJB010000002">
    <property type="protein sequence ID" value="MBB6348313.1"/>
    <property type="molecule type" value="Genomic_DNA"/>
</dbReference>
<feature type="compositionally biased region" description="Low complexity" evidence="1">
    <location>
        <begin position="767"/>
        <end position="779"/>
    </location>
</feature>
<feature type="region of interest" description="Disordered" evidence="1">
    <location>
        <begin position="565"/>
        <end position="735"/>
    </location>
</feature>
<feature type="region of interest" description="Disordered" evidence="1">
    <location>
        <begin position="104"/>
        <end position="128"/>
    </location>
</feature>
<evidence type="ECO:0000313" key="4">
    <source>
        <dbReference type="Proteomes" id="UP000583800"/>
    </source>
</evidence>
<feature type="compositionally biased region" description="Polar residues" evidence="1">
    <location>
        <begin position="513"/>
        <end position="524"/>
    </location>
</feature>
<feature type="region of interest" description="Disordered" evidence="1">
    <location>
        <begin position="1016"/>
        <end position="1061"/>
    </location>
</feature>